<sequence length="98" mass="10939">MDAWHPFGAWKDPVSCYQVGKPSTEDRSLFFDRLIEAALSVVVEDVAKKSQGSAPLPELPEAQKVASGPKASELKAKIEAEQHALRRMRMCLRDICNR</sequence>
<evidence type="ECO:0000313" key="2">
    <source>
        <dbReference type="Proteomes" id="UP001164929"/>
    </source>
</evidence>
<protein>
    <submittedName>
        <fullName evidence="1">Uncharacterized protein</fullName>
    </submittedName>
</protein>
<comment type="caution">
    <text evidence="1">The sequence shown here is derived from an EMBL/GenBank/DDBJ whole genome shotgun (WGS) entry which is preliminary data.</text>
</comment>
<proteinExistence type="predicted"/>
<accession>A0AAD6LEQ4</accession>
<reference evidence="1" key="1">
    <citation type="journal article" date="2023" name="Mol. Ecol. Resour.">
        <title>Chromosome-level genome assembly of a triploid poplar Populus alba 'Berolinensis'.</title>
        <authorList>
            <person name="Chen S."/>
            <person name="Yu Y."/>
            <person name="Wang X."/>
            <person name="Wang S."/>
            <person name="Zhang T."/>
            <person name="Zhou Y."/>
            <person name="He R."/>
            <person name="Meng N."/>
            <person name="Wang Y."/>
            <person name="Liu W."/>
            <person name="Liu Z."/>
            <person name="Liu J."/>
            <person name="Guo Q."/>
            <person name="Huang H."/>
            <person name="Sederoff R.R."/>
            <person name="Wang G."/>
            <person name="Qu G."/>
            <person name="Chen S."/>
        </authorList>
    </citation>
    <scope>NUCLEOTIDE SEQUENCE</scope>
    <source>
        <strain evidence="1">SC-2020</strain>
    </source>
</reference>
<name>A0AAD6LEQ4_9ROSI</name>
<dbReference type="EMBL" id="JAQIZT010000017">
    <property type="protein sequence ID" value="KAJ6959195.1"/>
    <property type="molecule type" value="Genomic_DNA"/>
</dbReference>
<dbReference type="Proteomes" id="UP001164929">
    <property type="component" value="Chromosome 17"/>
</dbReference>
<dbReference type="AlphaFoldDB" id="A0AAD6LEQ4"/>
<keyword evidence="2" id="KW-1185">Reference proteome</keyword>
<organism evidence="1 2">
    <name type="scientific">Populus alba x Populus x berolinensis</name>
    <dbReference type="NCBI Taxonomy" id="444605"/>
    <lineage>
        <taxon>Eukaryota</taxon>
        <taxon>Viridiplantae</taxon>
        <taxon>Streptophyta</taxon>
        <taxon>Embryophyta</taxon>
        <taxon>Tracheophyta</taxon>
        <taxon>Spermatophyta</taxon>
        <taxon>Magnoliopsida</taxon>
        <taxon>eudicotyledons</taxon>
        <taxon>Gunneridae</taxon>
        <taxon>Pentapetalae</taxon>
        <taxon>rosids</taxon>
        <taxon>fabids</taxon>
        <taxon>Malpighiales</taxon>
        <taxon>Salicaceae</taxon>
        <taxon>Saliceae</taxon>
        <taxon>Populus</taxon>
    </lineage>
</organism>
<gene>
    <name evidence="1" type="ORF">NC653_037487</name>
</gene>
<evidence type="ECO:0000313" key="1">
    <source>
        <dbReference type="EMBL" id="KAJ6959195.1"/>
    </source>
</evidence>